<name>H0R5B6_9ACTN</name>
<feature type="compositionally biased region" description="Basic and acidic residues" evidence="1">
    <location>
        <begin position="83"/>
        <end position="95"/>
    </location>
</feature>
<feature type="compositionally biased region" description="Low complexity" evidence="1">
    <location>
        <begin position="67"/>
        <end position="82"/>
    </location>
</feature>
<proteinExistence type="predicted"/>
<evidence type="ECO:0000256" key="1">
    <source>
        <dbReference type="SAM" id="MobiDB-lite"/>
    </source>
</evidence>
<dbReference type="AlphaFoldDB" id="H0R5B6"/>
<keyword evidence="3" id="KW-1185">Reference proteome</keyword>
<accession>H0R5B6</accession>
<dbReference type="Proteomes" id="UP000035034">
    <property type="component" value="Unassembled WGS sequence"/>
</dbReference>
<sequence length="95" mass="10761">MWSIIDTGVKHTISHYPISAPNMVIDCEKAQVNLGRSRDRNYRTETWLDDVPTAELTQVRFANKGGSPSDFASPDRSAPSARSVREHCREQIREC</sequence>
<evidence type="ECO:0000313" key="3">
    <source>
        <dbReference type="Proteomes" id="UP000035034"/>
    </source>
</evidence>
<organism evidence="2 3">
    <name type="scientific">Gordonia effusa NBRC 100432</name>
    <dbReference type="NCBI Taxonomy" id="1077974"/>
    <lineage>
        <taxon>Bacteria</taxon>
        <taxon>Bacillati</taxon>
        <taxon>Actinomycetota</taxon>
        <taxon>Actinomycetes</taxon>
        <taxon>Mycobacteriales</taxon>
        <taxon>Gordoniaceae</taxon>
        <taxon>Gordonia</taxon>
    </lineage>
</organism>
<reference evidence="2 3" key="1">
    <citation type="submission" date="2011-12" db="EMBL/GenBank/DDBJ databases">
        <title>Whole genome shotgun sequence of Gordonia effusa NBRC 100432.</title>
        <authorList>
            <person name="Yoshida I."/>
            <person name="Takarada H."/>
            <person name="Hosoyama A."/>
            <person name="Tsuchikane K."/>
            <person name="Katsumata H."/>
            <person name="Yamazaki S."/>
            <person name="Fujita N."/>
        </authorList>
    </citation>
    <scope>NUCLEOTIDE SEQUENCE [LARGE SCALE GENOMIC DNA]</scope>
    <source>
        <strain evidence="2 3">NBRC 100432</strain>
    </source>
</reference>
<feature type="region of interest" description="Disordered" evidence="1">
    <location>
        <begin position="61"/>
        <end position="95"/>
    </location>
</feature>
<evidence type="ECO:0000313" key="2">
    <source>
        <dbReference type="EMBL" id="GAB20267.1"/>
    </source>
</evidence>
<gene>
    <name evidence="2" type="ORF">GOEFS_109_00120</name>
</gene>
<comment type="caution">
    <text evidence="2">The sequence shown here is derived from an EMBL/GenBank/DDBJ whole genome shotgun (WGS) entry which is preliminary data.</text>
</comment>
<protein>
    <submittedName>
        <fullName evidence="2">Uncharacterized protein</fullName>
    </submittedName>
</protein>
<dbReference type="EMBL" id="BAEH01000109">
    <property type="protein sequence ID" value="GAB20267.1"/>
    <property type="molecule type" value="Genomic_DNA"/>
</dbReference>